<dbReference type="GO" id="GO:0031054">
    <property type="term" value="P:pre-miRNA processing"/>
    <property type="evidence" value="ECO:0007669"/>
    <property type="project" value="InterPro"/>
</dbReference>
<gene>
    <name evidence="24" type="ORF">PMAYCL1PPCAC_11929</name>
</gene>
<dbReference type="CDD" id="cd15903">
    <property type="entry name" value="Dicer_PBD"/>
    <property type="match status" value="1"/>
</dbReference>
<keyword evidence="13" id="KW-0943">RNA-mediated gene silencing</keyword>
<evidence type="ECO:0000256" key="14">
    <source>
        <dbReference type="ARBA" id="ARBA00023211"/>
    </source>
</evidence>
<dbReference type="EMBL" id="BTRK01000003">
    <property type="protein sequence ID" value="GMR41734.1"/>
    <property type="molecule type" value="Genomic_DNA"/>
</dbReference>
<feature type="compositionally biased region" description="Basic and acidic residues" evidence="17">
    <location>
        <begin position="1310"/>
        <end position="1323"/>
    </location>
</feature>
<comment type="cofactor">
    <cofactor evidence="2">
        <name>Mg(2+)</name>
        <dbReference type="ChEBI" id="CHEBI:18420"/>
    </cofactor>
</comment>
<feature type="domain" description="DRBM" evidence="18">
    <location>
        <begin position="1817"/>
        <end position="1886"/>
    </location>
</feature>
<evidence type="ECO:0000256" key="12">
    <source>
        <dbReference type="ARBA" id="ARBA00022884"/>
    </source>
</evidence>
<dbReference type="GO" id="GO:0003677">
    <property type="term" value="F:DNA binding"/>
    <property type="evidence" value="ECO:0007669"/>
    <property type="project" value="InterPro"/>
</dbReference>
<evidence type="ECO:0000256" key="2">
    <source>
        <dbReference type="ARBA" id="ARBA00001946"/>
    </source>
</evidence>
<dbReference type="Gene3D" id="3.30.160.20">
    <property type="match status" value="1"/>
</dbReference>
<dbReference type="GO" id="GO:0005737">
    <property type="term" value="C:cytoplasm"/>
    <property type="evidence" value="ECO:0007669"/>
    <property type="project" value="TreeGrafter"/>
</dbReference>
<dbReference type="PANTHER" id="PTHR14950:SF37">
    <property type="entry name" value="ENDORIBONUCLEASE DICER"/>
    <property type="match status" value="1"/>
</dbReference>
<dbReference type="Pfam" id="PF00636">
    <property type="entry name" value="Ribonuclease_3"/>
    <property type="match status" value="2"/>
</dbReference>
<evidence type="ECO:0000256" key="9">
    <source>
        <dbReference type="ARBA" id="ARBA00022806"/>
    </source>
</evidence>
<dbReference type="InterPro" id="IPR048512">
    <property type="entry name" value="Dicer_platform"/>
</dbReference>
<keyword evidence="11" id="KW-0460">Magnesium</keyword>
<dbReference type="GO" id="GO:0005634">
    <property type="term" value="C:nucleus"/>
    <property type="evidence" value="ECO:0007669"/>
    <property type="project" value="TreeGrafter"/>
</dbReference>
<dbReference type="HAMAP" id="MF_00104">
    <property type="entry name" value="RNase_III"/>
    <property type="match status" value="1"/>
</dbReference>
<keyword evidence="25" id="KW-1185">Reference proteome</keyword>
<dbReference type="Proteomes" id="UP001328107">
    <property type="component" value="Unassembled WGS sequence"/>
</dbReference>
<comment type="caution">
    <text evidence="24">The sequence shown here is derived from an EMBL/GenBank/DDBJ whole genome shotgun (WGS) entry which is preliminary data.</text>
</comment>
<evidence type="ECO:0000256" key="16">
    <source>
        <dbReference type="PROSITE-ProRule" id="PRU00657"/>
    </source>
</evidence>
<keyword evidence="8" id="KW-0378">Hydrolase</keyword>
<evidence type="ECO:0000259" key="20">
    <source>
        <dbReference type="PROSITE" id="PS50821"/>
    </source>
</evidence>
<feature type="domain" description="PAZ" evidence="20">
    <location>
        <begin position="842"/>
        <end position="977"/>
    </location>
</feature>
<dbReference type="Pfam" id="PF03368">
    <property type="entry name" value="Dicer_dimer"/>
    <property type="match status" value="1"/>
</dbReference>
<dbReference type="SUPFAM" id="SSF52540">
    <property type="entry name" value="P-loop containing nucleoside triphosphate hydrolases"/>
    <property type="match status" value="1"/>
</dbReference>
<evidence type="ECO:0008006" key="26">
    <source>
        <dbReference type="Google" id="ProtNLM"/>
    </source>
</evidence>
<organism evidence="24 25">
    <name type="scientific">Pristionchus mayeri</name>
    <dbReference type="NCBI Taxonomy" id="1317129"/>
    <lineage>
        <taxon>Eukaryota</taxon>
        <taxon>Metazoa</taxon>
        <taxon>Ecdysozoa</taxon>
        <taxon>Nematoda</taxon>
        <taxon>Chromadorea</taxon>
        <taxon>Rhabditida</taxon>
        <taxon>Rhabditina</taxon>
        <taxon>Diplogasteromorpha</taxon>
        <taxon>Diplogasteroidea</taxon>
        <taxon>Neodiplogasteridae</taxon>
        <taxon>Pristionchus</taxon>
    </lineage>
</organism>
<accession>A0AAN5CFU4</accession>
<feature type="domain" description="RNase III" evidence="19">
    <location>
        <begin position="1386"/>
        <end position="1577"/>
    </location>
</feature>
<dbReference type="InterPro" id="IPR027417">
    <property type="entry name" value="P-loop_NTPase"/>
</dbReference>
<keyword evidence="10" id="KW-0067">ATP-binding</keyword>
<evidence type="ECO:0000256" key="11">
    <source>
        <dbReference type="ARBA" id="ARBA00022842"/>
    </source>
</evidence>
<dbReference type="PROSITE" id="PS50821">
    <property type="entry name" value="PAZ"/>
    <property type="match status" value="1"/>
</dbReference>
<dbReference type="Pfam" id="PF02170">
    <property type="entry name" value="PAZ"/>
    <property type="match status" value="1"/>
</dbReference>
<evidence type="ECO:0000256" key="17">
    <source>
        <dbReference type="SAM" id="MobiDB-lite"/>
    </source>
</evidence>
<dbReference type="Pfam" id="PF00271">
    <property type="entry name" value="Helicase_C"/>
    <property type="match status" value="1"/>
</dbReference>
<dbReference type="SUPFAM" id="SSF101690">
    <property type="entry name" value="PAZ domain"/>
    <property type="match status" value="1"/>
</dbReference>
<sequence length="1898" mass="216147">MSTSNPDRPPEVKNDFFSPRAYQVELLDKANKKNIIVQLGTGAGKTFIAVLLIKEFTVQLRLPLAENGKRAFFVVDKVALVEQQAEHIEVHTALAVGRTHGTLNTQMWESKANYDEFIQAHHVIVLTAQVLYDIIVSGYMSISSIALMIFDECHHALGGNHPYRKIMDRYFEEDKEKRPRILGLTASLINDKTDPDTLEKKLAKLERILDCDIETSCDLVSVSKYGARPKEVFTRVKNYRWNNPYCAEALRFLESVKEFASTTQEFHPELDVDVRKPVNDAFAKTISVLKQLGPWAGWKIAQKREREMKDMQQFPLGQKQKDFLLLGETTFNSIRRLLEPKMKFQKIGPLFESLPDKIGKLLLVLETFNPELQETRKGKVESLCGIVFVEQRYIAFALNLVIKHAVKLDPSRFGFLKVDYVVGNNSGSFETTSSQEVHKRLESVLHKFRKGELNLLIATNVLEEGVDVKHCNLVVKLDRPTNFRSYIQSRGRARKSGAAYVVMVEEKDAKNAAEDFADFAKIEKLLLARAKTVHNPADSGELTSVDDFCPPYVVESTGAKLFLSNAIQLINKYCGKLPSDVFTRLVPQCKLIPLEKAGVKKYVAELLLPMNSALKTPITLDEKSAVESKKLAQMLVAFKACQKLHESGELNDHLLPVGKVEAMLSLLDDDPDEYSPAYSGRVGSMKRKQLYDKKTATVLQLALPRSNEELMLYVLEIDLIVPLPPEEMRKNKQIVNPKMAEMCFGFLSKQQIPKIPPFPAFLRQGESRVNIVLSPKKLVLDEETLTYLKLFHHYIFRSVLQLAKDCLEFRLDEATPLQTIVVPLDRMTGSDGSEEYRLKMDYVREVVNNMEEMPRVPTEEKRKEFKFVASEWEESVVMPWYRNVQQPTFFYVVDILSEMSPSSSFPDEEFNTFNEYFKKKYHLQIYDQEQALLEVEYTSNRLNLLLPRHRPSRHRVRSSVTPSQRQIFVPELLDRHPISARLWHSISAIPSFFYRMNALLVADEIRQRVMVEAIGLKEEKATPTEEWQWKPLTYPTTAEERHLTMVTKLDQLKTEKEMEFPLSSHRKKRTSSIASGQSEKQFEIGVWDPALAAEFVPDTAAIKKVDGWLEDSVGMHGGQEMPQRGGDLSDDEENYEHALYFDRSNLIRDNLKQIGAPRAELITEQGWGDLPNEIVVAPFMMIDGGEEGSLINLDGLLADIEKVLPSTSPPSTPMDIVSTTAPGDTKYIPKQLLALWDGPIEVDDDREKNGKKEEIIDLITFDSDNEPCEREGGGVVQVLEEKRNEPPSRSEDSKRREERREGTIDEELSQLERGEEEKAKKDHEAALIMSKREIKEGAVLVSPLSDPRFSFHHPSRSVASGGFFTGKEEAEGDGGEGAPFGVSPSLILSAITASNANDGMNLERLETIGDSFLKYTVTDFLYHAHPDLHEGKLSFARSKEVSNCNLYRLGKKIGLPSIIIGSKFDVQDGWLPPCYVPAINFKAPNNDDAEEKDEMMEKMLNGEEIPRETLPTTGWDERQENSFENGVETINLTKPAPDALDELSPLPYNLLTQQYISDKCIADSVEALIGAHLLSLGPQMTLQMMKWLGLKVMTEQTPMTDPLLHYVDTKAYPNKAEETLTEFFAKFQLAQLEEKIGYRFNNKAYLLQAFTHASYYPNRITGCYQRLEFLGDAVLDYMITRFLYEHEKQYSPGVLTDLRSALVNNTIFASLAVKYDFHKHFVAMCPGLHFMIEKFVKLCKERNFLDANFHCEMYMVTTEDEIDEGQEEDVEVPKAMGDIFESVAGAIYLDCGGDLDVVWRVFFHLMRETIEECCRNPPRSPVRELLEREHDKAKFSKLERIMEKGKVRVTVEIGSGNSKMRFTGMGRNYRIAKTTAAKRALKYLKGLDEDRRKQLEKR</sequence>
<keyword evidence="9" id="KW-0347">Helicase</keyword>
<dbReference type="CDD" id="cd18034">
    <property type="entry name" value="DEXHc_dicer"/>
    <property type="match status" value="1"/>
</dbReference>
<dbReference type="PROSITE" id="PS50137">
    <property type="entry name" value="DS_RBD"/>
    <property type="match status" value="1"/>
</dbReference>
<evidence type="ECO:0000256" key="3">
    <source>
        <dbReference type="ARBA" id="ARBA00022722"/>
    </source>
</evidence>
<dbReference type="InterPro" id="IPR038248">
    <property type="entry name" value="Dicer_dimer_sf"/>
</dbReference>
<evidence type="ECO:0000259" key="19">
    <source>
        <dbReference type="PROSITE" id="PS50142"/>
    </source>
</evidence>
<evidence type="ECO:0000256" key="4">
    <source>
        <dbReference type="ARBA" id="ARBA00022723"/>
    </source>
</evidence>
<evidence type="ECO:0000256" key="13">
    <source>
        <dbReference type="ARBA" id="ARBA00023158"/>
    </source>
</evidence>
<protein>
    <recommendedName>
        <fullName evidence="26">Dcr-1</fullName>
    </recommendedName>
</protein>
<keyword evidence="7" id="KW-0255">Endonuclease</keyword>
<comment type="similarity">
    <text evidence="15 16">Belongs to the helicase family. Dicer subfamily.</text>
</comment>
<dbReference type="InterPro" id="IPR003100">
    <property type="entry name" value="PAZ_dom"/>
</dbReference>
<dbReference type="Gene3D" id="1.10.1520.10">
    <property type="entry name" value="Ribonuclease III domain"/>
    <property type="match status" value="2"/>
</dbReference>
<dbReference type="GO" id="GO:0004530">
    <property type="term" value="F:deoxyribonuclease I activity"/>
    <property type="evidence" value="ECO:0007669"/>
    <property type="project" value="TreeGrafter"/>
</dbReference>
<dbReference type="GO" id="GO:0006309">
    <property type="term" value="P:apoptotic DNA fragmentation"/>
    <property type="evidence" value="ECO:0007669"/>
    <property type="project" value="TreeGrafter"/>
</dbReference>
<evidence type="ECO:0000256" key="5">
    <source>
        <dbReference type="ARBA" id="ARBA00022737"/>
    </source>
</evidence>
<dbReference type="InterPro" id="IPR014720">
    <property type="entry name" value="dsRBD_dom"/>
</dbReference>
<name>A0AAN5CFU4_9BILA</name>
<dbReference type="PROSITE" id="PS00517">
    <property type="entry name" value="RNASE_3_1"/>
    <property type="match status" value="1"/>
</dbReference>
<evidence type="ECO:0000313" key="25">
    <source>
        <dbReference type="Proteomes" id="UP001328107"/>
    </source>
</evidence>
<feature type="domain" description="Helicase C-terminal" evidence="22">
    <location>
        <begin position="375"/>
        <end position="541"/>
    </location>
</feature>
<comment type="cofactor">
    <cofactor evidence="1">
        <name>Mn(2+)</name>
        <dbReference type="ChEBI" id="CHEBI:29035"/>
    </cofactor>
</comment>
<dbReference type="GO" id="GO:0030422">
    <property type="term" value="P:siRNA processing"/>
    <property type="evidence" value="ECO:0007669"/>
    <property type="project" value="InterPro"/>
</dbReference>
<feature type="compositionally biased region" description="Basic and acidic residues" evidence="17">
    <location>
        <begin position="1280"/>
        <end position="1303"/>
    </location>
</feature>
<dbReference type="SMART" id="SM00487">
    <property type="entry name" value="DEXDc"/>
    <property type="match status" value="1"/>
</dbReference>
<reference evidence="25" key="1">
    <citation type="submission" date="2022-10" db="EMBL/GenBank/DDBJ databases">
        <title>Genome assembly of Pristionchus species.</title>
        <authorList>
            <person name="Yoshida K."/>
            <person name="Sommer R.J."/>
        </authorList>
    </citation>
    <scope>NUCLEOTIDE SEQUENCE [LARGE SCALE GENOMIC DNA]</scope>
    <source>
        <strain evidence="25">RS5460</strain>
    </source>
</reference>
<keyword evidence="3" id="KW-0540">Nuclease</keyword>
<dbReference type="GO" id="GO:0004525">
    <property type="term" value="F:ribonuclease III activity"/>
    <property type="evidence" value="ECO:0007669"/>
    <property type="project" value="InterPro"/>
</dbReference>
<evidence type="ECO:0000256" key="15">
    <source>
        <dbReference type="ARBA" id="ARBA00035116"/>
    </source>
</evidence>
<evidence type="ECO:0000256" key="10">
    <source>
        <dbReference type="ARBA" id="ARBA00022840"/>
    </source>
</evidence>
<feature type="domain" description="RNase III" evidence="19">
    <location>
        <begin position="1629"/>
        <end position="1792"/>
    </location>
</feature>
<feature type="domain" description="Helicase ATP-binding" evidence="21">
    <location>
        <begin position="26"/>
        <end position="206"/>
    </location>
</feature>
<dbReference type="GO" id="GO:0004386">
    <property type="term" value="F:helicase activity"/>
    <property type="evidence" value="ECO:0007669"/>
    <property type="project" value="UniProtKB-KW"/>
</dbReference>
<feature type="domain" description="Dicer dsRNA-binding fold" evidence="23">
    <location>
        <begin position="566"/>
        <end position="664"/>
    </location>
</feature>
<dbReference type="SMART" id="SM00358">
    <property type="entry name" value="DSRM"/>
    <property type="match status" value="1"/>
</dbReference>
<dbReference type="InterPro" id="IPR036389">
    <property type="entry name" value="RNase_III_sf"/>
</dbReference>
<dbReference type="Gene3D" id="3.40.50.300">
    <property type="entry name" value="P-loop containing nucleotide triphosphate hydrolases"/>
    <property type="match status" value="2"/>
</dbReference>
<dbReference type="InterPro" id="IPR036085">
    <property type="entry name" value="PAZ_dom_sf"/>
</dbReference>
<dbReference type="PROSITE" id="PS51194">
    <property type="entry name" value="HELICASE_CTER"/>
    <property type="match status" value="1"/>
</dbReference>
<keyword evidence="12 16" id="KW-0694">RNA-binding</keyword>
<dbReference type="GO" id="GO:0070578">
    <property type="term" value="C:RISC-loading complex"/>
    <property type="evidence" value="ECO:0007669"/>
    <property type="project" value="TreeGrafter"/>
</dbReference>
<keyword evidence="6" id="KW-0547">Nucleotide-binding</keyword>
<dbReference type="Pfam" id="PF20932">
    <property type="entry name" value="Dicer_dsRBD"/>
    <property type="match status" value="1"/>
</dbReference>
<dbReference type="InterPro" id="IPR011907">
    <property type="entry name" value="RNase_III"/>
</dbReference>
<dbReference type="FunFam" id="1.10.1520.10:FF:000023">
    <property type="entry name" value="Endoribonuclease dcr-1"/>
    <property type="match status" value="1"/>
</dbReference>
<evidence type="ECO:0000313" key="24">
    <source>
        <dbReference type="EMBL" id="GMR41734.1"/>
    </source>
</evidence>
<keyword evidence="4" id="KW-0479">Metal-binding</keyword>
<dbReference type="SMART" id="SM00535">
    <property type="entry name" value="RIBOc"/>
    <property type="match status" value="2"/>
</dbReference>
<evidence type="ECO:0000259" key="23">
    <source>
        <dbReference type="PROSITE" id="PS51327"/>
    </source>
</evidence>
<dbReference type="Gene3D" id="2.170.260.10">
    <property type="entry name" value="paz domain"/>
    <property type="match status" value="1"/>
</dbReference>
<keyword evidence="14" id="KW-0464">Manganese</keyword>
<dbReference type="CDD" id="cd00593">
    <property type="entry name" value="RIBOc"/>
    <property type="match status" value="2"/>
</dbReference>
<dbReference type="PROSITE" id="PS50142">
    <property type="entry name" value="RNASE_3_2"/>
    <property type="match status" value="2"/>
</dbReference>
<dbReference type="Gene3D" id="3.30.160.380">
    <property type="entry name" value="Dicer dimerisation domain"/>
    <property type="match status" value="1"/>
</dbReference>
<dbReference type="Pfam" id="PF20931">
    <property type="entry name" value="Dicer_platform"/>
    <property type="match status" value="1"/>
</dbReference>
<keyword evidence="5" id="KW-0677">Repeat</keyword>
<dbReference type="InterPro" id="IPR005034">
    <property type="entry name" value="Dicer_dimerisation"/>
</dbReference>
<dbReference type="InterPro" id="IPR014001">
    <property type="entry name" value="Helicase_ATP-bd"/>
</dbReference>
<dbReference type="InterPro" id="IPR001650">
    <property type="entry name" value="Helicase_C-like"/>
</dbReference>
<feature type="region of interest" description="Disordered" evidence="17">
    <location>
        <begin position="1280"/>
        <end position="1323"/>
    </location>
</feature>
<dbReference type="GO" id="GO:0005524">
    <property type="term" value="F:ATP binding"/>
    <property type="evidence" value="ECO:0007669"/>
    <property type="project" value="UniProtKB-KW"/>
</dbReference>
<dbReference type="FunFam" id="3.40.50.300:FF:000628">
    <property type="entry name" value="Endoribonuclease Dicer"/>
    <property type="match status" value="1"/>
</dbReference>
<evidence type="ECO:0000256" key="7">
    <source>
        <dbReference type="ARBA" id="ARBA00022759"/>
    </source>
</evidence>
<evidence type="ECO:0000256" key="6">
    <source>
        <dbReference type="ARBA" id="ARBA00022741"/>
    </source>
</evidence>
<dbReference type="InterPro" id="IPR000999">
    <property type="entry name" value="RNase_III_dom"/>
</dbReference>
<dbReference type="PANTHER" id="PTHR14950">
    <property type="entry name" value="DICER-RELATED"/>
    <property type="match status" value="1"/>
</dbReference>
<feature type="non-terminal residue" evidence="24">
    <location>
        <position position="1898"/>
    </location>
</feature>
<dbReference type="SUPFAM" id="SSF69065">
    <property type="entry name" value="RNase III domain-like"/>
    <property type="match status" value="2"/>
</dbReference>
<dbReference type="GO" id="GO:0003723">
    <property type="term" value="F:RNA binding"/>
    <property type="evidence" value="ECO:0007669"/>
    <property type="project" value="UniProtKB-UniRule"/>
</dbReference>
<evidence type="ECO:0000259" key="22">
    <source>
        <dbReference type="PROSITE" id="PS51194"/>
    </source>
</evidence>
<dbReference type="InterPro" id="IPR044441">
    <property type="entry name" value="DICER_DSRM"/>
</dbReference>
<dbReference type="Pfam" id="PF04851">
    <property type="entry name" value="ResIII"/>
    <property type="match status" value="1"/>
</dbReference>
<proteinExistence type="inferred from homology"/>
<dbReference type="PROSITE" id="PS51192">
    <property type="entry name" value="HELICASE_ATP_BIND_1"/>
    <property type="match status" value="1"/>
</dbReference>
<evidence type="ECO:0000256" key="1">
    <source>
        <dbReference type="ARBA" id="ARBA00001936"/>
    </source>
</evidence>
<dbReference type="GO" id="GO:0006364">
    <property type="term" value="P:rRNA processing"/>
    <property type="evidence" value="ECO:0007669"/>
    <property type="project" value="InterPro"/>
</dbReference>
<dbReference type="FunFam" id="1.10.1520.10:FF:000005">
    <property type="entry name" value="Putative endoribonuclease dicer"/>
    <property type="match status" value="1"/>
</dbReference>
<dbReference type="SMART" id="SM00949">
    <property type="entry name" value="PAZ"/>
    <property type="match status" value="1"/>
</dbReference>
<dbReference type="GO" id="GO:0046872">
    <property type="term" value="F:metal ion binding"/>
    <property type="evidence" value="ECO:0007669"/>
    <property type="project" value="UniProtKB-KW"/>
</dbReference>
<dbReference type="PROSITE" id="PS51327">
    <property type="entry name" value="DICER_DSRBF"/>
    <property type="match status" value="1"/>
</dbReference>
<evidence type="ECO:0000259" key="18">
    <source>
        <dbReference type="PROSITE" id="PS50137"/>
    </source>
</evidence>
<dbReference type="InterPro" id="IPR048513">
    <property type="entry name" value="Dicer_PBD"/>
</dbReference>
<dbReference type="InterPro" id="IPR006935">
    <property type="entry name" value="Helicase/UvrB_N"/>
</dbReference>
<dbReference type="SMART" id="SM00490">
    <property type="entry name" value="HELICc"/>
    <property type="match status" value="1"/>
</dbReference>
<evidence type="ECO:0000256" key="8">
    <source>
        <dbReference type="ARBA" id="ARBA00022801"/>
    </source>
</evidence>
<evidence type="ECO:0000259" key="21">
    <source>
        <dbReference type="PROSITE" id="PS51192"/>
    </source>
</evidence>